<comment type="caution">
    <text evidence="1">The sequence shown here is derived from an EMBL/GenBank/DDBJ whole genome shotgun (WGS) entry which is preliminary data.</text>
</comment>
<protein>
    <submittedName>
        <fullName evidence="1">Uncharacterized protein</fullName>
    </submittedName>
</protein>
<evidence type="ECO:0000313" key="2">
    <source>
        <dbReference type="Proteomes" id="UP001178888"/>
    </source>
</evidence>
<keyword evidence="2" id="KW-1185">Reference proteome</keyword>
<dbReference type="AlphaFoldDB" id="A0AA90TWG5"/>
<dbReference type="RefSeq" id="WP_308914389.1">
    <property type="nucleotide sequence ID" value="NZ_JAVGVR010000002.1"/>
</dbReference>
<gene>
    <name evidence="1" type="ORF">RCG21_31430</name>
</gene>
<dbReference type="EMBL" id="JAVGVR010000002">
    <property type="protein sequence ID" value="MDQ6600739.1"/>
    <property type="molecule type" value="Genomic_DNA"/>
</dbReference>
<sequence>MDDLSLLIEKKIEDIKSEIVILKDKIINISTNDEKSVISYFNFSMNFTKDDSEENILFCDFVIQNNTNMSLKNPIILIKINSINPTDFLGRFFSKTIIDEKAQWERVEVEEMDEKSDYWLKSKQTTLKPKETLVFPGFQIKWAASHEQNIHVSGFFYCDQFKKGITSLNSVSINI</sequence>
<proteinExistence type="predicted"/>
<accession>A0AA90TWG5</accession>
<organism evidence="1 2">
    <name type="scientific">Bacillus salipaludis</name>
    <dbReference type="NCBI Taxonomy" id="2547811"/>
    <lineage>
        <taxon>Bacteria</taxon>
        <taxon>Bacillati</taxon>
        <taxon>Bacillota</taxon>
        <taxon>Bacilli</taxon>
        <taxon>Bacillales</taxon>
        <taxon>Bacillaceae</taxon>
        <taxon>Bacillus</taxon>
    </lineage>
</organism>
<dbReference type="Proteomes" id="UP001178888">
    <property type="component" value="Unassembled WGS sequence"/>
</dbReference>
<name>A0AA90TWG5_9BACI</name>
<evidence type="ECO:0000313" key="1">
    <source>
        <dbReference type="EMBL" id="MDQ6600739.1"/>
    </source>
</evidence>
<reference evidence="1" key="1">
    <citation type="submission" date="2023-08" db="EMBL/GenBank/DDBJ databases">
        <title>Nitrogen cycling bacteria in agricultural field soils.</title>
        <authorList>
            <person name="Jang J."/>
        </authorList>
    </citation>
    <scope>NUCLEOTIDE SEQUENCE</scope>
    <source>
        <strain evidence="1">PS3-36</strain>
    </source>
</reference>